<dbReference type="RefSeq" id="WP_089354899.1">
    <property type="nucleotide sequence ID" value="NZ_FZPD01000001.1"/>
</dbReference>
<dbReference type="AlphaFoldDB" id="A0A239EEV5"/>
<dbReference type="PROSITE" id="PS51257">
    <property type="entry name" value="PROKAR_LIPOPROTEIN"/>
    <property type="match status" value="1"/>
</dbReference>
<sequence length="130" mass="14343">MSYLKILLISLLFAGCKDDTGISVGDNEILVEYQQTVTKEIDGEEWTVAFESIKENSLCPPDATCVWLGRIVVSLSINDEGVVLGYGDLSTDTEERALQNQVIIDGTTISFSEAIDYIENNTTKIVLVFE</sequence>
<reference evidence="1 2" key="1">
    <citation type="submission" date="2017-06" db="EMBL/GenBank/DDBJ databases">
        <authorList>
            <person name="Kim H.J."/>
            <person name="Triplett B.A."/>
        </authorList>
    </citation>
    <scope>NUCLEOTIDE SEQUENCE [LARGE SCALE GENOMIC DNA]</scope>
    <source>
        <strain evidence="1 2">DSM 19307</strain>
    </source>
</reference>
<evidence type="ECO:0000313" key="1">
    <source>
        <dbReference type="EMBL" id="SNS43137.1"/>
    </source>
</evidence>
<dbReference type="Proteomes" id="UP000198393">
    <property type="component" value="Unassembled WGS sequence"/>
</dbReference>
<gene>
    <name evidence="1" type="ORF">SAMN05421640_0110</name>
</gene>
<dbReference type="EMBL" id="FZPD01000001">
    <property type="protein sequence ID" value="SNS43137.1"/>
    <property type="molecule type" value="Genomic_DNA"/>
</dbReference>
<dbReference type="OrthoDB" id="163809at2"/>
<proteinExistence type="predicted"/>
<accession>A0A239EEV5</accession>
<name>A0A239EEV5_EKHLU</name>
<protein>
    <submittedName>
        <fullName evidence="1">Uncharacterized protein</fullName>
    </submittedName>
</protein>
<organism evidence="1 2">
    <name type="scientific">Ekhidna lutea</name>
    <dbReference type="NCBI Taxonomy" id="447679"/>
    <lineage>
        <taxon>Bacteria</taxon>
        <taxon>Pseudomonadati</taxon>
        <taxon>Bacteroidota</taxon>
        <taxon>Cytophagia</taxon>
        <taxon>Cytophagales</taxon>
        <taxon>Reichenbachiellaceae</taxon>
        <taxon>Ekhidna</taxon>
    </lineage>
</organism>
<evidence type="ECO:0000313" key="2">
    <source>
        <dbReference type="Proteomes" id="UP000198393"/>
    </source>
</evidence>
<keyword evidence="2" id="KW-1185">Reference proteome</keyword>